<gene>
    <name evidence="1" type="ORF">SLEP1_g48061</name>
</gene>
<evidence type="ECO:0000313" key="2">
    <source>
        <dbReference type="Proteomes" id="UP001054252"/>
    </source>
</evidence>
<name>A0AAV5LTD9_9ROSI</name>
<evidence type="ECO:0000313" key="1">
    <source>
        <dbReference type="EMBL" id="GKV40410.1"/>
    </source>
</evidence>
<sequence length="89" mass="10154">MLLLEILKAEYTGTGRELEAFRARICCAELFQYFCCVFFTVTTNLCSSLLQCKIAKSKSLFHLFRKGKDITQPSSVFTVSCFLPINLKQ</sequence>
<proteinExistence type="predicted"/>
<protein>
    <submittedName>
        <fullName evidence="1">Uncharacterized protein</fullName>
    </submittedName>
</protein>
<accession>A0AAV5LTD9</accession>
<keyword evidence="2" id="KW-1185">Reference proteome</keyword>
<dbReference type="Proteomes" id="UP001054252">
    <property type="component" value="Unassembled WGS sequence"/>
</dbReference>
<comment type="caution">
    <text evidence="1">The sequence shown here is derived from an EMBL/GenBank/DDBJ whole genome shotgun (WGS) entry which is preliminary data.</text>
</comment>
<dbReference type="AlphaFoldDB" id="A0AAV5LTD9"/>
<organism evidence="1 2">
    <name type="scientific">Rubroshorea leprosula</name>
    <dbReference type="NCBI Taxonomy" id="152421"/>
    <lineage>
        <taxon>Eukaryota</taxon>
        <taxon>Viridiplantae</taxon>
        <taxon>Streptophyta</taxon>
        <taxon>Embryophyta</taxon>
        <taxon>Tracheophyta</taxon>
        <taxon>Spermatophyta</taxon>
        <taxon>Magnoliopsida</taxon>
        <taxon>eudicotyledons</taxon>
        <taxon>Gunneridae</taxon>
        <taxon>Pentapetalae</taxon>
        <taxon>rosids</taxon>
        <taxon>malvids</taxon>
        <taxon>Malvales</taxon>
        <taxon>Dipterocarpaceae</taxon>
        <taxon>Rubroshorea</taxon>
    </lineage>
</organism>
<reference evidence="1 2" key="1">
    <citation type="journal article" date="2021" name="Commun. Biol.">
        <title>The genome of Shorea leprosula (Dipterocarpaceae) highlights the ecological relevance of drought in aseasonal tropical rainforests.</title>
        <authorList>
            <person name="Ng K.K.S."/>
            <person name="Kobayashi M.J."/>
            <person name="Fawcett J.A."/>
            <person name="Hatakeyama M."/>
            <person name="Paape T."/>
            <person name="Ng C.H."/>
            <person name="Ang C.C."/>
            <person name="Tnah L.H."/>
            <person name="Lee C.T."/>
            <person name="Nishiyama T."/>
            <person name="Sese J."/>
            <person name="O'Brien M.J."/>
            <person name="Copetti D."/>
            <person name="Mohd Noor M.I."/>
            <person name="Ong R.C."/>
            <person name="Putra M."/>
            <person name="Sireger I.Z."/>
            <person name="Indrioko S."/>
            <person name="Kosugi Y."/>
            <person name="Izuno A."/>
            <person name="Isagi Y."/>
            <person name="Lee S.L."/>
            <person name="Shimizu K.K."/>
        </authorList>
    </citation>
    <scope>NUCLEOTIDE SEQUENCE [LARGE SCALE GENOMIC DNA]</scope>
    <source>
        <strain evidence="1">214</strain>
    </source>
</reference>
<dbReference type="EMBL" id="BPVZ01000141">
    <property type="protein sequence ID" value="GKV40410.1"/>
    <property type="molecule type" value="Genomic_DNA"/>
</dbReference>